<dbReference type="SUPFAM" id="SSF52788">
    <property type="entry name" value="Phosphotyrosine protein phosphatases I"/>
    <property type="match status" value="1"/>
</dbReference>
<dbReference type="AlphaFoldDB" id="A0A5S3PII9"/>
<keyword evidence="1" id="KW-0059">Arsenical resistance</keyword>
<dbReference type="PANTHER" id="PTHR43428">
    <property type="entry name" value="ARSENATE REDUCTASE"/>
    <property type="match status" value="1"/>
</dbReference>
<dbReference type="SMART" id="SM00418">
    <property type="entry name" value="HTH_ARSR"/>
    <property type="match status" value="1"/>
</dbReference>
<name>A0A5S3PII9_9RHOB</name>
<dbReference type="InterPro" id="IPR023485">
    <property type="entry name" value="Ptyr_pPase"/>
</dbReference>
<dbReference type="InterPro" id="IPR001845">
    <property type="entry name" value="HTH_ArsR_DNA-bd_dom"/>
</dbReference>
<organism evidence="3 4">
    <name type="scientific">Sulfitobacter sabulilitoris</name>
    <dbReference type="NCBI Taxonomy" id="2562655"/>
    <lineage>
        <taxon>Bacteria</taxon>
        <taxon>Pseudomonadati</taxon>
        <taxon>Pseudomonadota</taxon>
        <taxon>Alphaproteobacteria</taxon>
        <taxon>Rhodobacterales</taxon>
        <taxon>Roseobacteraceae</taxon>
        <taxon>Sulfitobacter</taxon>
    </lineage>
</organism>
<dbReference type="InterPro" id="IPR036196">
    <property type="entry name" value="Ptyr_pPase_sf"/>
</dbReference>
<dbReference type="RefSeq" id="WP_138660358.1">
    <property type="nucleotide sequence ID" value="NZ_VANS01000001.1"/>
</dbReference>
<sequence>MEFDLTERLSALSHPQRMGIFRLLMRRCPDALPAGEIAAALNLKPSTASVYLSALTRAGLITQRPDATRLLYAVNLDTARAVVSDLFAGCCNGRADLCPPGLADPLTPMAPMADGQKYNVLFVCTGNSARSIFAETLVRDLAGDRFIPFSAGIRPQSRLNPYAVELLQATGHDTAPLRPKAIAAFRAGDAPEMDFVLTVCDRAANAPCPPWPGRPVSGHWGVPDPVKTQGTEADRRLAFDHAYGALRNRIGAFAALSPERLDRASLQRRIDEIGKMPCAEET</sequence>
<dbReference type="Pfam" id="PF01451">
    <property type="entry name" value="LMWPc"/>
    <property type="match status" value="1"/>
</dbReference>
<dbReference type="InterPro" id="IPR011991">
    <property type="entry name" value="ArsR-like_HTH"/>
</dbReference>
<dbReference type="Pfam" id="PF12840">
    <property type="entry name" value="HTH_20"/>
    <property type="match status" value="1"/>
</dbReference>
<dbReference type="SMART" id="SM00226">
    <property type="entry name" value="LMWPc"/>
    <property type="match status" value="1"/>
</dbReference>
<dbReference type="Gene3D" id="1.10.10.10">
    <property type="entry name" value="Winged helix-like DNA-binding domain superfamily/Winged helix DNA-binding domain"/>
    <property type="match status" value="1"/>
</dbReference>
<dbReference type="CDD" id="cd16345">
    <property type="entry name" value="LMWP_ArsC"/>
    <property type="match status" value="1"/>
</dbReference>
<dbReference type="PANTHER" id="PTHR43428:SF1">
    <property type="entry name" value="ARSENATE REDUCTASE"/>
    <property type="match status" value="1"/>
</dbReference>
<dbReference type="EMBL" id="VANS01000001">
    <property type="protein sequence ID" value="TMM54184.1"/>
    <property type="molecule type" value="Genomic_DNA"/>
</dbReference>
<keyword evidence="4" id="KW-1185">Reference proteome</keyword>
<reference evidence="3 4" key="1">
    <citation type="submission" date="2019-05" db="EMBL/GenBank/DDBJ databases">
        <title>Sulfitobacter sabulilitoris sp. nov., isolated from a marine sand.</title>
        <authorList>
            <person name="Yoon J.-H."/>
        </authorList>
    </citation>
    <scope>NUCLEOTIDE SEQUENCE [LARGE SCALE GENOMIC DNA]</scope>
    <source>
        <strain evidence="3 4">HSMS-29</strain>
    </source>
</reference>
<dbReference type="InterPro" id="IPR036388">
    <property type="entry name" value="WH-like_DNA-bd_sf"/>
</dbReference>
<evidence type="ECO:0000313" key="4">
    <source>
        <dbReference type="Proteomes" id="UP000309550"/>
    </source>
</evidence>
<dbReference type="InterPro" id="IPR036390">
    <property type="entry name" value="WH_DNA-bd_sf"/>
</dbReference>
<dbReference type="GO" id="GO:0046685">
    <property type="term" value="P:response to arsenic-containing substance"/>
    <property type="evidence" value="ECO:0007669"/>
    <property type="project" value="UniProtKB-KW"/>
</dbReference>
<evidence type="ECO:0000313" key="3">
    <source>
        <dbReference type="EMBL" id="TMM54184.1"/>
    </source>
</evidence>
<dbReference type="GO" id="GO:0003700">
    <property type="term" value="F:DNA-binding transcription factor activity"/>
    <property type="evidence" value="ECO:0007669"/>
    <property type="project" value="InterPro"/>
</dbReference>
<evidence type="ECO:0000259" key="2">
    <source>
        <dbReference type="PROSITE" id="PS50987"/>
    </source>
</evidence>
<gene>
    <name evidence="3" type="ORF">FDT80_00885</name>
</gene>
<accession>A0A5S3PII9</accession>
<dbReference type="CDD" id="cd00090">
    <property type="entry name" value="HTH_ARSR"/>
    <property type="match status" value="1"/>
</dbReference>
<proteinExistence type="predicted"/>
<dbReference type="Proteomes" id="UP000309550">
    <property type="component" value="Unassembled WGS sequence"/>
</dbReference>
<comment type="caution">
    <text evidence="3">The sequence shown here is derived from an EMBL/GenBank/DDBJ whole genome shotgun (WGS) entry which is preliminary data.</text>
</comment>
<dbReference type="Gene3D" id="3.40.50.2300">
    <property type="match status" value="1"/>
</dbReference>
<dbReference type="OrthoDB" id="9793058at2"/>
<evidence type="ECO:0000256" key="1">
    <source>
        <dbReference type="ARBA" id="ARBA00022849"/>
    </source>
</evidence>
<dbReference type="SUPFAM" id="SSF46785">
    <property type="entry name" value="Winged helix' DNA-binding domain"/>
    <property type="match status" value="1"/>
</dbReference>
<feature type="domain" description="HTH arsR-type" evidence="2">
    <location>
        <begin position="1"/>
        <end position="94"/>
    </location>
</feature>
<dbReference type="PROSITE" id="PS50987">
    <property type="entry name" value="HTH_ARSR_2"/>
    <property type="match status" value="1"/>
</dbReference>
<protein>
    <submittedName>
        <fullName evidence="3">MarR family transcriptional regulator</fullName>
    </submittedName>
</protein>